<sequence length="524" mass="55121">MSDVASRLGQTARIGLLMIFVLCAGALAPTVGKTAPYAAMVMDARTGEVLHSRNADTRLHPASLTKMMTIYIAFQAIQRGEISLDTEVTITSAASSEPPSKLGLRTGQTIRLRYLIRAAAVKSANDAATAIGIAIGGSEEAFAARMNATAQAMGMTSTTFRNMHGLTESGHMSTARDMSVLGRHIIYDYPQYYNLFSRRSADAGIAQVNNTNRRFLDSYEGADGIKTGFTNAAGYNLVASAQRGQVRIIATVFGGTSTANRNARVAELLDMGFARAPGRATVRAPALPAYRSTPAPAPTQTAEPELVAGNQNPPTAVARTIRVSGQVQSSIRPEARPSGEEPVLVAAATEAIDDALALALAAPAEVAETATEVAEAATDVIEEALPETAAAVQLASASELAPATIETLPEVRPAEIIMTAADIAPANTVPTAEPEVVTRISTSGGRHWGINVGRYGSRYEAERTLIQVALSEPSALDGALRRILQRSGGFDANFMGLTREGADLACRRLQARGTTCFMIGTDES</sequence>
<evidence type="ECO:0000256" key="9">
    <source>
        <dbReference type="RuleBase" id="RU004016"/>
    </source>
</evidence>
<evidence type="ECO:0000256" key="3">
    <source>
        <dbReference type="ARBA" id="ARBA00022801"/>
    </source>
</evidence>
<dbReference type="PANTHER" id="PTHR21581:SF6">
    <property type="entry name" value="TRAFFICKING PROTEIN PARTICLE COMPLEX SUBUNIT 12"/>
    <property type="match status" value="1"/>
</dbReference>
<evidence type="ECO:0000256" key="2">
    <source>
        <dbReference type="ARBA" id="ARBA00022729"/>
    </source>
</evidence>
<keyword evidence="4" id="KW-0133">Cell shape</keyword>
<feature type="active site" description="Proton acceptor" evidence="7">
    <location>
        <position position="66"/>
    </location>
</feature>
<dbReference type="InterPro" id="IPR012338">
    <property type="entry name" value="Beta-lactam/transpept-like"/>
</dbReference>
<keyword evidence="11" id="KW-0645">Protease</keyword>
<comment type="similarity">
    <text evidence="1 9">Belongs to the peptidase S11 family.</text>
</comment>
<accession>A0A238LAV9</accession>
<keyword evidence="6" id="KW-0961">Cell wall biogenesis/degradation</keyword>
<dbReference type="Gene3D" id="3.40.710.10">
    <property type="entry name" value="DD-peptidase/beta-lactamase superfamily"/>
    <property type="match status" value="1"/>
</dbReference>
<evidence type="ECO:0000259" key="10">
    <source>
        <dbReference type="Pfam" id="PF00768"/>
    </source>
</evidence>
<dbReference type="Pfam" id="PF00768">
    <property type="entry name" value="Peptidase_S11"/>
    <property type="match status" value="1"/>
</dbReference>
<dbReference type="GO" id="GO:0008360">
    <property type="term" value="P:regulation of cell shape"/>
    <property type="evidence" value="ECO:0007669"/>
    <property type="project" value="UniProtKB-KW"/>
</dbReference>
<keyword evidence="5" id="KW-0573">Peptidoglycan synthesis</keyword>
<feature type="active site" description="Acyl-ester intermediate" evidence="7">
    <location>
        <position position="63"/>
    </location>
</feature>
<evidence type="ECO:0000256" key="5">
    <source>
        <dbReference type="ARBA" id="ARBA00022984"/>
    </source>
</evidence>
<keyword evidence="2" id="KW-0732">Signal</keyword>
<proteinExistence type="inferred from homology"/>
<gene>
    <name evidence="11" type="primary">dacF</name>
    <name evidence="11" type="ORF">LOM8899_00860</name>
</gene>
<organism evidence="11 12">
    <name type="scientific">Flavimaricola marinus</name>
    <dbReference type="NCBI Taxonomy" id="1819565"/>
    <lineage>
        <taxon>Bacteria</taxon>
        <taxon>Pseudomonadati</taxon>
        <taxon>Pseudomonadota</taxon>
        <taxon>Alphaproteobacteria</taxon>
        <taxon>Rhodobacterales</taxon>
        <taxon>Paracoccaceae</taxon>
        <taxon>Flavimaricola</taxon>
    </lineage>
</organism>
<dbReference type="EC" id="3.4.16.4" evidence="11"/>
<evidence type="ECO:0000313" key="12">
    <source>
        <dbReference type="Proteomes" id="UP000201613"/>
    </source>
</evidence>
<dbReference type="InterPro" id="IPR001967">
    <property type="entry name" value="Peptidase_S11_N"/>
</dbReference>
<dbReference type="GO" id="GO:0006508">
    <property type="term" value="P:proteolysis"/>
    <property type="evidence" value="ECO:0007669"/>
    <property type="project" value="InterPro"/>
</dbReference>
<dbReference type="PRINTS" id="PR00725">
    <property type="entry name" value="DADACBPTASE1"/>
</dbReference>
<dbReference type="EMBL" id="FXZK01000001">
    <property type="protein sequence ID" value="SMY06731.1"/>
    <property type="molecule type" value="Genomic_DNA"/>
</dbReference>
<dbReference type="GO" id="GO:0009002">
    <property type="term" value="F:serine-type D-Ala-D-Ala carboxypeptidase activity"/>
    <property type="evidence" value="ECO:0007669"/>
    <property type="project" value="UniProtKB-EC"/>
</dbReference>
<dbReference type="AlphaFoldDB" id="A0A238LAV9"/>
<evidence type="ECO:0000256" key="6">
    <source>
        <dbReference type="ARBA" id="ARBA00023316"/>
    </source>
</evidence>
<keyword evidence="12" id="KW-1185">Reference proteome</keyword>
<dbReference type="GO" id="GO:0071555">
    <property type="term" value="P:cell wall organization"/>
    <property type="evidence" value="ECO:0007669"/>
    <property type="project" value="UniProtKB-KW"/>
</dbReference>
<feature type="active site" evidence="7">
    <location>
        <position position="123"/>
    </location>
</feature>
<evidence type="ECO:0000256" key="4">
    <source>
        <dbReference type="ARBA" id="ARBA00022960"/>
    </source>
</evidence>
<evidence type="ECO:0000256" key="7">
    <source>
        <dbReference type="PIRSR" id="PIRSR618044-1"/>
    </source>
</evidence>
<keyword evidence="11" id="KW-0121">Carboxypeptidase</keyword>
<protein>
    <submittedName>
        <fullName evidence="11">D-alanyl-D-alanine carboxypeptidase DacF</fullName>
        <ecNumber evidence="11">3.4.16.4</ecNumber>
    </submittedName>
</protein>
<keyword evidence="3 11" id="KW-0378">Hydrolase</keyword>
<reference evidence="11 12" key="1">
    <citation type="submission" date="2017-05" db="EMBL/GenBank/DDBJ databases">
        <authorList>
            <person name="Song R."/>
            <person name="Chenine A.L."/>
            <person name="Ruprecht R.M."/>
        </authorList>
    </citation>
    <scope>NUCLEOTIDE SEQUENCE [LARGE SCALE GENOMIC DNA]</scope>
    <source>
        <strain evidence="11 12">CECT 8899</strain>
    </source>
</reference>
<evidence type="ECO:0000256" key="8">
    <source>
        <dbReference type="PIRSR" id="PIRSR618044-2"/>
    </source>
</evidence>
<feature type="binding site" evidence="8">
    <location>
        <position position="226"/>
    </location>
    <ligand>
        <name>substrate</name>
    </ligand>
</feature>
<evidence type="ECO:0000313" key="11">
    <source>
        <dbReference type="EMBL" id="SMY06731.1"/>
    </source>
</evidence>
<dbReference type="GO" id="GO:0009252">
    <property type="term" value="P:peptidoglycan biosynthetic process"/>
    <property type="evidence" value="ECO:0007669"/>
    <property type="project" value="UniProtKB-KW"/>
</dbReference>
<dbReference type="InterPro" id="IPR018044">
    <property type="entry name" value="Peptidase_S11"/>
</dbReference>
<feature type="domain" description="Peptidase S11 D-alanyl-D-alanine carboxypeptidase A N-terminal" evidence="10">
    <location>
        <begin position="36"/>
        <end position="255"/>
    </location>
</feature>
<dbReference type="SUPFAM" id="SSF56601">
    <property type="entry name" value="beta-lactamase/transpeptidase-like"/>
    <property type="match status" value="1"/>
</dbReference>
<evidence type="ECO:0000256" key="1">
    <source>
        <dbReference type="ARBA" id="ARBA00007164"/>
    </source>
</evidence>
<dbReference type="PANTHER" id="PTHR21581">
    <property type="entry name" value="D-ALANYL-D-ALANINE CARBOXYPEPTIDASE"/>
    <property type="match status" value="1"/>
</dbReference>
<name>A0A238LAV9_9RHOB</name>
<dbReference type="Proteomes" id="UP000201613">
    <property type="component" value="Unassembled WGS sequence"/>
</dbReference>